<dbReference type="RefSeq" id="WP_191242783.1">
    <property type="nucleotide sequence ID" value="NZ_BNAU01000001.1"/>
</dbReference>
<protein>
    <recommendedName>
        <fullName evidence="4">YbaB/EbfC DNA-binding family protein</fullName>
    </recommendedName>
</protein>
<comment type="caution">
    <text evidence="2">The sequence shown here is derived from an EMBL/GenBank/DDBJ whole genome shotgun (WGS) entry which is preliminary data.</text>
</comment>
<evidence type="ECO:0000256" key="1">
    <source>
        <dbReference type="SAM" id="MobiDB-lite"/>
    </source>
</evidence>
<dbReference type="Proteomes" id="UP000605897">
    <property type="component" value="Unassembled WGS sequence"/>
</dbReference>
<dbReference type="Gene3D" id="3.30.1310.10">
    <property type="entry name" value="Nucleoid-associated protein YbaB-like domain"/>
    <property type="match status" value="1"/>
</dbReference>
<evidence type="ECO:0000313" key="2">
    <source>
        <dbReference type="EMBL" id="GHE77950.1"/>
    </source>
</evidence>
<dbReference type="EMBL" id="BNAU01000001">
    <property type="protein sequence ID" value="GHE77950.1"/>
    <property type="molecule type" value="Genomic_DNA"/>
</dbReference>
<name>A0ABQ3IFK4_9PSEU</name>
<dbReference type="InterPro" id="IPR036894">
    <property type="entry name" value="YbaB-like_sf"/>
</dbReference>
<evidence type="ECO:0000313" key="3">
    <source>
        <dbReference type="Proteomes" id="UP000605897"/>
    </source>
</evidence>
<gene>
    <name evidence="2" type="ORF">GCM10017786_04370</name>
</gene>
<reference evidence="3" key="1">
    <citation type="journal article" date="2019" name="Int. J. Syst. Evol. Microbiol.">
        <title>The Global Catalogue of Microorganisms (GCM) 10K type strain sequencing project: providing services to taxonomists for standard genome sequencing and annotation.</title>
        <authorList>
            <consortium name="The Broad Institute Genomics Platform"/>
            <consortium name="The Broad Institute Genome Sequencing Center for Infectious Disease"/>
            <person name="Wu L."/>
            <person name="Ma J."/>
        </authorList>
    </citation>
    <scope>NUCLEOTIDE SEQUENCE [LARGE SCALE GENOMIC DNA]</scope>
    <source>
        <strain evidence="3">CGMCC 4.7677</strain>
    </source>
</reference>
<organism evidence="2 3">
    <name type="scientific">Amycolatopsis deserti</name>
    <dbReference type="NCBI Taxonomy" id="185696"/>
    <lineage>
        <taxon>Bacteria</taxon>
        <taxon>Bacillati</taxon>
        <taxon>Actinomycetota</taxon>
        <taxon>Actinomycetes</taxon>
        <taxon>Pseudonocardiales</taxon>
        <taxon>Pseudonocardiaceae</taxon>
        <taxon>Amycolatopsis</taxon>
    </lineage>
</organism>
<proteinExistence type="predicted"/>
<sequence length="137" mass="14736">MTGFDALARESDERLREMARAAADRARATVTAAIDGGFGEVLVGGTGVLLDVRLEAARLRSVPAARLAEAVADAIRRAERELSAPPAEVARPRRGRRPSPDEPEELFTGLADEHRRRAARERVSCCPHCGGALPVQD</sequence>
<accession>A0ABQ3IFK4</accession>
<feature type="region of interest" description="Disordered" evidence="1">
    <location>
        <begin position="78"/>
        <end position="113"/>
    </location>
</feature>
<keyword evidence="3" id="KW-1185">Reference proteome</keyword>
<evidence type="ECO:0008006" key="4">
    <source>
        <dbReference type="Google" id="ProtNLM"/>
    </source>
</evidence>